<dbReference type="EMBL" id="CP001867">
    <property type="protein sequence ID" value="ADB74147.1"/>
    <property type="molecule type" value="Genomic_DNA"/>
</dbReference>
<evidence type="ECO:0000313" key="3">
    <source>
        <dbReference type="Proteomes" id="UP000001382"/>
    </source>
</evidence>
<dbReference type="AlphaFoldDB" id="D2SBX9"/>
<dbReference type="OrthoDB" id="5116131at2"/>
<keyword evidence="1" id="KW-0812">Transmembrane</keyword>
<accession>D2SBX9</accession>
<feature type="transmembrane region" description="Helical" evidence="1">
    <location>
        <begin position="37"/>
        <end position="58"/>
    </location>
</feature>
<evidence type="ECO:0000256" key="1">
    <source>
        <dbReference type="SAM" id="Phobius"/>
    </source>
</evidence>
<dbReference type="HOGENOM" id="CLU_1522829_0_0_11"/>
<dbReference type="KEGG" id="gob:Gobs_1415"/>
<keyword evidence="1" id="KW-0472">Membrane</keyword>
<dbReference type="Proteomes" id="UP000001382">
    <property type="component" value="Chromosome"/>
</dbReference>
<dbReference type="eggNOG" id="ENOG5033GXG">
    <property type="taxonomic scope" value="Bacteria"/>
</dbReference>
<keyword evidence="3" id="KW-1185">Reference proteome</keyword>
<dbReference type="RefSeq" id="WP_012947587.1">
    <property type="nucleotide sequence ID" value="NC_013757.1"/>
</dbReference>
<reference evidence="3" key="2">
    <citation type="submission" date="2010-01" db="EMBL/GenBank/DDBJ databases">
        <title>The complete genome of Geodermatophilus obscurus DSM 43160.</title>
        <authorList>
            <consortium name="US DOE Joint Genome Institute (JGI-PGF)"/>
            <person name="Lucas S."/>
            <person name="Copeland A."/>
            <person name="Lapidus A."/>
            <person name="Glavina del Rio T."/>
            <person name="Dalin E."/>
            <person name="Tice H."/>
            <person name="Bruce D."/>
            <person name="Goodwin L."/>
            <person name="Pitluck S."/>
            <person name="Kyrpides N."/>
            <person name="Mavromatis K."/>
            <person name="Ivanova N."/>
            <person name="Munk A.C."/>
            <person name="Brettin T."/>
            <person name="Detter J.C."/>
            <person name="Han C."/>
            <person name="Larimer F."/>
            <person name="Land M."/>
            <person name="Hauser L."/>
            <person name="Markowitz V."/>
            <person name="Cheng J.-F."/>
            <person name="Hugenholtz P."/>
            <person name="Woyke T."/>
            <person name="Wu D."/>
            <person name="Jando M."/>
            <person name="Schneider S."/>
            <person name="Klenk H.-P."/>
            <person name="Eisen J.A."/>
        </authorList>
    </citation>
    <scope>NUCLEOTIDE SEQUENCE [LARGE SCALE GENOMIC DNA]</scope>
    <source>
        <strain evidence="3">ATCC 25078 / DSM 43160 / JCM 3152 / KCC A-0152 / KCTC 9177 / NBRC 13315 / NRRL B-3577 / G-20</strain>
    </source>
</reference>
<gene>
    <name evidence="2" type="ordered locus">Gobs_1415</name>
</gene>
<evidence type="ECO:0000313" key="2">
    <source>
        <dbReference type="EMBL" id="ADB74147.1"/>
    </source>
</evidence>
<reference evidence="2 3" key="1">
    <citation type="journal article" date="2010" name="Stand. Genomic Sci.">
        <title>Complete genome sequence of Geodermatophilus obscurus type strain (G-20).</title>
        <authorList>
            <person name="Ivanova N."/>
            <person name="Sikorski J."/>
            <person name="Jando M."/>
            <person name="Munk C."/>
            <person name="Lapidus A."/>
            <person name="Glavina Del Rio T."/>
            <person name="Copeland A."/>
            <person name="Tice H."/>
            <person name="Cheng J.-F."/>
            <person name="Lucas S."/>
            <person name="Chen F."/>
            <person name="Nolan M."/>
            <person name="Bruce D."/>
            <person name="Goodwin L."/>
            <person name="Pitluck S."/>
            <person name="Mavromatis K."/>
            <person name="Mikhailova N."/>
            <person name="Pati A."/>
            <person name="Chen A."/>
            <person name="Palaniappan K."/>
            <person name="Land M."/>
            <person name="Hauser L."/>
            <person name="Chang Y.-J."/>
            <person name="Jeffries C.D."/>
            <person name="Meincke L."/>
            <person name="Brettin T."/>
            <person name="Detter J.C."/>
            <person name="Detter J.C."/>
            <person name="Rohde M."/>
            <person name="Goeker M."/>
            <person name="Bristow J."/>
            <person name="Eisen J.A."/>
            <person name="Markowitz V."/>
            <person name="Hugenholtz P."/>
            <person name="Kyrpides N.C."/>
            <person name="Klenk H.-P."/>
        </authorList>
    </citation>
    <scope>NUCLEOTIDE SEQUENCE [LARGE SCALE GENOMIC DNA]</scope>
    <source>
        <strain evidence="3">ATCC 25078 / DSM 43160 / JCM 3152 / KCC A-0152 / KCTC 9177 / NBRC 13315 / NRRL B-3577 / G-20</strain>
    </source>
</reference>
<keyword evidence="1" id="KW-1133">Transmembrane helix</keyword>
<dbReference type="STRING" id="526225.Gobs_1415"/>
<sequence>MTRRRNVLDRVAERVMDLDSPAYGDERERAVFMESNSFGLTSGFYVGLLGAVVASIFGLVLLPAALLVMTILPAAAALWYARRRGVDLQKLAENAGARSTMIGIVVYGAAGVLTFAAMTYTVFTGQPVLPVPPLGVTPGQGFMGGMAQGAVVGGMLGGAAAIVGGVHSYRRANRRRQTSGC</sequence>
<organism evidence="2 3">
    <name type="scientific">Geodermatophilus obscurus (strain ATCC 25078 / DSM 43160 / JCM 3152 / CCUG 61914 / KCC A-0152 / KCTC 9177 / NBRC 13315 / NRRL B-3577 / G-20)</name>
    <dbReference type="NCBI Taxonomy" id="526225"/>
    <lineage>
        <taxon>Bacteria</taxon>
        <taxon>Bacillati</taxon>
        <taxon>Actinomycetota</taxon>
        <taxon>Actinomycetes</taxon>
        <taxon>Geodermatophilales</taxon>
        <taxon>Geodermatophilaceae</taxon>
        <taxon>Geodermatophilus</taxon>
    </lineage>
</organism>
<proteinExistence type="predicted"/>
<feature type="transmembrane region" description="Helical" evidence="1">
    <location>
        <begin position="102"/>
        <end position="123"/>
    </location>
</feature>
<protein>
    <submittedName>
        <fullName evidence="2">Uncharacterized protein</fullName>
    </submittedName>
</protein>
<feature type="transmembrane region" description="Helical" evidence="1">
    <location>
        <begin position="143"/>
        <end position="166"/>
    </location>
</feature>
<name>D2SBX9_GEOOG</name>
<feature type="transmembrane region" description="Helical" evidence="1">
    <location>
        <begin position="64"/>
        <end position="81"/>
    </location>
</feature>